<feature type="region of interest" description="Disordered" evidence="1">
    <location>
        <begin position="213"/>
        <end position="242"/>
    </location>
</feature>
<proteinExistence type="predicted"/>
<dbReference type="Proteomes" id="UP000298061">
    <property type="component" value="Unassembled WGS sequence"/>
</dbReference>
<accession>A0A4Y9ZXI7</accession>
<evidence type="ECO:0000256" key="1">
    <source>
        <dbReference type="SAM" id="MobiDB-lite"/>
    </source>
</evidence>
<feature type="region of interest" description="Disordered" evidence="1">
    <location>
        <begin position="126"/>
        <end position="192"/>
    </location>
</feature>
<reference evidence="2 3" key="1">
    <citation type="submission" date="2019-02" db="EMBL/GenBank/DDBJ databases">
        <title>Genome sequencing of the rare red list fungi Hericium alpestre (H. flagellum).</title>
        <authorList>
            <person name="Buettner E."/>
            <person name="Kellner H."/>
        </authorList>
    </citation>
    <scope>NUCLEOTIDE SEQUENCE [LARGE SCALE GENOMIC DNA]</scope>
    <source>
        <strain evidence="2 3">DSM 108284</strain>
    </source>
</reference>
<evidence type="ECO:0000313" key="2">
    <source>
        <dbReference type="EMBL" id="TFY78914.1"/>
    </source>
</evidence>
<gene>
    <name evidence="2" type="ORF">EWM64_g5103</name>
</gene>
<evidence type="ECO:0000313" key="3">
    <source>
        <dbReference type="Proteomes" id="UP000298061"/>
    </source>
</evidence>
<dbReference type="AlphaFoldDB" id="A0A4Y9ZXI7"/>
<sequence length="495" mass="51029">MISIKNNSLKSLSAGITTRAGGGKVGQYPARKAGQPTSGTKVKPAAPTLKAVETAKPPKAPTRPKPFVVSKALAASKVLNVSPAPGTLKPVAACKPLNIVKRSSAPKASGLLKTRAASKVLDIAGAADTPKLPPGLKLPDLRRPAPRLSPPASRSTSLFETRSASKVVDTDPKVPAGIKAPDASKTPSPRISAVEAVRRQIHEQKQKAAAVTARKAKGKSEPLPSAKLKAVTTATPPSPPAMRPKVEVIKAEVIKAEVITSTANAAENAPPLRSPARRPLPAIRKGGVRKPLAVVSRPSSTSSPPSSPAHTGGGCSRHQRNSLSAAERLSDHTLTRRNAIRMQDPMNLRSSMHAAAVTRSSSAPLLGWAKAAAAMTRSKSGPVFLSKVVKPAGPQPADADAEVELKVLQAMSPDAPSGEEGAVDASSITTVSDVDTSTISTLVGSDEDASVGAAVKANDADTSTSTLIGSDEGTSVHEPFAALPRFQIEIQDFDV</sequence>
<protein>
    <submittedName>
        <fullName evidence="2">Uncharacterized protein</fullName>
    </submittedName>
</protein>
<feature type="region of interest" description="Disordered" evidence="1">
    <location>
        <begin position="265"/>
        <end position="341"/>
    </location>
</feature>
<comment type="caution">
    <text evidence="2">The sequence shown here is derived from an EMBL/GenBank/DDBJ whole genome shotgun (WGS) entry which is preliminary data.</text>
</comment>
<name>A0A4Y9ZXI7_9AGAM</name>
<keyword evidence="3" id="KW-1185">Reference proteome</keyword>
<feature type="region of interest" description="Disordered" evidence="1">
    <location>
        <begin position="16"/>
        <end position="64"/>
    </location>
</feature>
<dbReference type="EMBL" id="SFCI01000592">
    <property type="protein sequence ID" value="TFY78914.1"/>
    <property type="molecule type" value="Genomic_DNA"/>
</dbReference>
<organism evidence="2 3">
    <name type="scientific">Hericium alpestre</name>
    <dbReference type="NCBI Taxonomy" id="135208"/>
    <lineage>
        <taxon>Eukaryota</taxon>
        <taxon>Fungi</taxon>
        <taxon>Dikarya</taxon>
        <taxon>Basidiomycota</taxon>
        <taxon>Agaricomycotina</taxon>
        <taxon>Agaricomycetes</taxon>
        <taxon>Russulales</taxon>
        <taxon>Hericiaceae</taxon>
        <taxon>Hericium</taxon>
    </lineage>
</organism>
<feature type="region of interest" description="Disordered" evidence="1">
    <location>
        <begin position="454"/>
        <end position="474"/>
    </location>
</feature>